<dbReference type="InterPro" id="IPR014031">
    <property type="entry name" value="Ketoacyl_synth_C"/>
</dbReference>
<reference evidence="7 8" key="1">
    <citation type="journal article" date="2014" name="Int. J. Syst. Evol. Microbiol.">
        <title>Streptomyces hoynatensis sp. nov., isolated from deep marine sediment.</title>
        <authorList>
            <person name="Veyisoglu A."/>
            <person name="Sahin N."/>
        </authorList>
    </citation>
    <scope>NUCLEOTIDE SEQUENCE [LARGE SCALE GENOMIC DNA]</scope>
    <source>
        <strain evidence="7 8">KCTC 29097</strain>
    </source>
</reference>
<comment type="caution">
    <text evidence="7">The sequence shown here is derived from an EMBL/GenBank/DDBJ whole genome shotgun (WGS) entry which is preliminary data.</text>
</comment>
<dbReference type="InterPro" id="IPR020841">
    <property type="entry name" value="PKS_Beta-ketoAc_synthase_dom"/>
</dbReference>
<evidence type="ECO:0000313" key="8">
    <source>
        <dbReference type="Proteomes" id="UP000272474"/>
    </source>
</evidence>
<dbReference type="Pfam" id="PF02801">
    <property type="entry name" value="Ketoacyl-synt_C"/>
    <property type="match status" value="1"/>
</dbReference>
<keyword evidence="2" id="KW-0597">Phosphoprotein</keyword>
<keyword evidence="8" id="KW-1185">Reference proteome</keyword>
<keyword evidence="4" id="KW-0012">Acyltransferase</keyword>
<dbReference type="Gene3D" id="3.40.47.10">
    <property type="match status" value="1"/>
</dbReference>
<name>A0A3A9ZGP4_9ACTN</name>
<organism evidence="7 8">
    <name type="scientific">Streptomyces hoynatensis</name>
    <dbReference type="NCBI Taxonomy" id="1141874"/>
    <lineage>
        <taxon>Bacteria</taxon>
        <taxon>Bacillati</taxon>
        <taxon>Actinomycetota</taxon>
        <taxon>Actinomycetes</taxon>
        <taxon>Kitasatosporales</taxon>
        <taxon>Streptomycetaceae</taxon>
        <taxon>Streptomyces</taxon>
    </lineage>
</organism>
<dbReference type="Pfam" id="PF16197">
    <property type="entry name" value="KAsynt_C_assoc"/>
    <property type="match status" value="1"/>
</dbReference>
<evidence type="ECO:0000256" key="3">
    <source>
        <dbReference type="ARBA" id="ARBA00022679"/>
    </source>
</evidence>
<evidence type="ECO:0000256" key="5">
    <source>
        <dbReference type="RuleBase" id="RU003694"/>
    </source>
</evidence>
<feature type="domain" description="Ketosynthase family 3 (KS3)" evidence="6">
    <location>
        <begin position="1"/>
        <end position="405"/>
    </location>
</feature>
<dbReference type="AlphaFoldDB" id="A0A3A9ZGP4"/>
<dbReference type="GO" id="GO:0004312">
    <property type="term" value="F:fatty acid synthase activity"/>
    <property type="evidence" value="ECO:0007669"/>
    <property type="project" value="TreeGrafter"/>
</dbReference>
<protein>
    <submittedName>
        <fullName evidence="7">Polyketide synthase</fullName>
    </submittedName>
</protein>
<sequence length="541" mass="57369">MRIPGGIEDEAGFRAALEAGRDLIRPLPEARKTPFEEEWAEVPARGGFLDEVMDFDADFFGISAREARNLDPQHRLLLEVAWEALEDAALVPERLQDARVGAYVGLSHLDYKEWQTEEPEFSWAMGNAMSFAAGRLAYTLGLTGPAMTVDTACSSSLVTVHLARQALLRGECDLALAGGANVIASARMMRVMTRSGLLAPDGLCKSFDARANGYARAEGSGIVVLKRYRDALRDNDRVHAVIQGSAVNQDGRSTSISAPSVLAQIALIKAALADAGLTAEDIGLLEAHGTGTALGDPIEMEAVLASLGRRPANRTLYLGSVKSNLGHMEAAAGIAGLLKAVLCVKHRVVPPLVNFRTLNPRIDLAGAPIVLPTRAEPWVTERSGAFAGVSSFGLSGTNAHVIVGPPPAAEPGQEAPGQEAPGGPEGATGFVLTARTPEALRQLAARYGEFLDDLPEADYPAFAYTASQGRTRHKIGAYVAAPGPARARAALRLLAEGAASPDVVPFEGAPGVEVTLPRRVLGLPHYPWQRRRHAVRPAAPR</sequence>
<proteinExistence type="inferred from homology"/>
<dbReference type="GO" id="GO:0006633">
    <property type="term" value="P:fatty acid biosynthetic process"/>
    <property type="evidence" value="ECO:0007669"/>
    <property type="project" value="InterPro"/>
</dbReference>
<dbReference type="PROSITE" id="PS52004">
    <property type="entry name" value="KS3_2"/>
    <property type="match status" value="1"/>
</dbReference>
<dbReference type="InterPro" id="IPR050091">
    <property type="entry name" value="PKS_NRPS_Biosynth_Enz"/>
</dbReference>
<dbReference type="PANTHER" id="PTHR43775">
    <property type="entry name" value="FATTY ACID SYNTHASE"/>
    <property type="match status" value="1"/>
</dbReference>
<dbReference type="InterPro" id="IPR018201">
    <property type="entry name" value="Ketoacyl_synth_AS"/>
</dbReference>
<dbReference type="PANTHER" id="PTHR43775:SF37">
    <property type="entry name" value="SI:DKEY-61P9.11"/>
    <property type="match status" value="1"/>
</dbReference>
<dbReference type="EMBL" id="RBAL01000001">
    <property type="protein sequence ID" value="RKN47289.1"/>
    <property type="molecule type" value="Genomic_DNA"/>
</dbReference>
<evidence type="ECO:0000256" key="2">
    <source>
        <dbReference type="ARBA" id="ARBA00022553"/>
    </source>
</evidence>
<dbReference type="SUPFAM" id="SSF53901">
    <property type="entry name" value="Thiolase-like"/>
    <property type="match status" value="1"/>
</dbReference>
<dbReference type="OrthoDB" id="9778690at2"/>
<gene>
    <name evidence="7" type="ORF">D7294_02210</name>
</gene>
<dbReference type="CDD" id="cd00833">
    <property type="entry name" value="PKS"/>
    <property type="match status" value="1"/>
</dbReference>
<evidence type="ECO:0000256" key="4">
    <source>
        <dbReference type="ARBA" id="ARBA00023315"/>
    </source>
</evidence>
<accession>A0A3A9ZGP4</accession>
<dbReference type="Pfam" id="PF00109">
    <property type="entry name" value="ketoacyl-synt"/>
    <property type="match status" value="1"/>
</dbReference>
<evidence type="ECO:0000256" key="1">
    <source>
        <dbReference type="ARBA" id="ARBA00022450"/>
    </source>
</evidence>
<dbReference type="Proteomes" id="UP000272474">
    <property type="component" value="Unassembled WGS sequence"/>
</dbReference>
<evidence type="ECO:0000259" key="6">
    <source>
        <dbReference type="PROSITE" id="PS52004"/>
    </source>
</evidence>
<comment type="similarity">
    <text evidence="5">Belongs to the thiolase-like superfamily. Beta-ketoacyl-ACP synthases family.</text>
</comment>
<dbReference type="InterPro" id="IPR032821">
    <property type="entry name" value="PKS_assoc"/>
</dbReference>
<dbReference type="PROSITE" id="PS00606">
    <property type="entry name" value="KS3_1"/>
    <property type="match status" value="1"/>
</dbReference>
<dbReference type="SMART" id="SM00825">
    <property type="entry name" value="PKS_KS"/>
    <property type="match status" value="1"/>
</dbReference>
<keyword evidence="3 5" id="KW-0808">Transferase</keyword>
<dbReference type="Gene3D" id="3.30.70.3290">
    <property type="match status" value="1"/>
</dbReference>
<evidence type="ECO:0000313" key="7">
    <source>
        <dbReference type="EMBL" id="RKN47289.1"/>
    </source>
</evidence>
<dbReference type="GO" id="GO:0004315">
    <property type="term" value="F:3-oxoacyl-[acyl-carrier-protein] synthase activity"/>
    <property type="evidence" value="ECO:0007669"/>
    <property type="project" value="InterPro"/>
</dbReference>
<dbReference type="InterPro" id="IPR014030">
    <property type="entry name" value="Ketoacyl_synth_N"/>
</dbReference>
<keyword evidence="1" id="KW-0596">Phosphopantetheine</keyword>
<dbReference type="InterPro" id="IPR016039">
    <property type="entry name" value="Thiolase-like"/>
</dbReference>